<evidence type="ECO:0000256" key="8">
    <source>
        <dbReference type="ARBA" id="ARBA00034078"/>
    </source>
</evidence>
<sequence>MTQTYNVEIRHQGSTHTIQVPEDQKILRAAYAAGIELPSSCNAGVCTTCAAQIINGGKVDQTDGMGVGPELQKEGYVLLCVAYPRSDLKIETEKEEEVYHRQFGQP</sequence>
<comment type="similarity">
    <text evidence="1">Belongs to the 2Fe2S plant-type ferredoxin family.</text>
</comment>
<dbReference type="GO" id="GO:0009055">
    <property type="term" value="F:electron transfer activity"/>
    <property type="evidence" value="ECO:0007669"/>
    <property type="project" value="InterPro"/>
</dbReference>
<dbReference type="CDD" id="cd00207">
    <property type="entry name" value="fer2"/>
    <property type="match status" value="1"/>
</dbReference>
<evidence type="ECO:0000256" key="5">
    <source>
        <dbReference type="ARBA" id="ARBA00022982"/>
    </source>
</evidence>
<dbReference type="GO" id="GO:0051537">
    <property type="term" value="F:2 iron, 2 sulfur cluster binding"/>
    <property type="evidence" value="ECO:0007669"/>
    <property type="project" value="UniProtKB-KW"/>
</dbReference>
<keyword evidence="4" id="KW-0479">Metal-binding</keyword>
<evidence type="ECO:0000256" key="3">
    <source>
        <dbReference type="ARBA" id="ARBA00022714"/>
    </source>
</evidence>
<dbReference type="PROSITE" id="PS51085">
    <property type="entry name" value="2FE2S_FER_2"/>
    <property type="match status" value="1"/>
</dbReference>
<keyword evidence="2" id="KW-0813">Transport</keyword>
<comment type="cofactor">
    <cofactor evidence="8">
        <name>[2Fe-2S] cluster</name>
        <dbReference type="ChEBI" id="CHEBI:190135"/>
    </cofactor>
</comment>
<reference evidence="10" key="1">
    <citation type="submission" date="2019-10" db="EMBL/GenBank/DDBJ databases">
        <title>Draft genome sequece of Microseira wollei NIES-4236.</title>
        <authorList>
            <person name="Yamaguchi H."/>
            <person name="Suzuki S."/>
            <person name="Kawachi M."/>
        </authorList>
    </citation>
    <scope>NUCLEOTIDE SEQUENCE</scope>
    <source>
        <strain evidence="10">NIES-4236</strain>
    </source>
</reference>
<evidence type="ECO:0000256" key="1">
    <source>
        <dbReference type="ARBA" id="ARBA00007874"/>
    </source>
</evidence>
<dbReference type="InterPro" id="IPR012675">
    <property type="entry name" value="Beta-grasp_dom_sf"/>
</dbReference>
<proteinExistence type="inferred from homology"/>
<dbReference type="SUPFAM" id="SSF54292">
    <property type="entry name" value="2Fe-2S ferredoxin-like"/>
    <property type="match status" value="1"/>
</dbReference>
<dbReference type="InterPro" id="IPR010241">
    <property type="entry name" value="Fd_pln"/>
</dbReference>
<dbReference type="Proteomes" id="UP001050975">
    <property type="component" value="Unassembled WGS sequence"/>
</dbReference>
<evidence type="ECO:0000256" key="7">
    <source>
        <dbReference type="ARBA" id="ARBA00023014"/>
    </source>
</evidence>
<keyword evidence="7" id="KW-0411">Iron-sulfur</keyword>
<comment type="caution">
    <text evidence="10">The sequence shown here is derived from an EMBL/GenBank/DDBJ whole genome shotgun (WGS) entry which is preliminary data.</text>
</comment>
<keyword evidence="11" id="KW-1185">Reference proteome</keyword>
<dbReference type="InterPro" id="IPR006058">
    <property type="entry name" value="2Fe2S_fd_BS"/>
</dbReference>
<dbReference type="NCBIfam" id="TIGR02008">
    <property type="entry name" value="fdx_plant"/>
    <property type="match status" value="1"/>
</dbReference>
<dbReference type="Pfam" id="PF00111">
    <property type="entry name" value="Fer2"/>
    <property type="match status" value="1"/>
</dbReference>
<accession>A0AAV3XDH0</accession>
<dbReference type="EMBL" id="BLAY01000105">
    <property type="protein sequence ID" value="GET40967.1"/>
    <property type="molecule type" value="Genomic_DNA"/>
</dbReference>
<dbReference type="InterPro" id="IPR036010">
    <property type="entry name" value="2Fe-2S_ferredoxin-like_sf"/>
</dbReference>
<feature type="domain" description="2Fe-2S ferredoxin-type" evidence="9">
    <location>
        <begin position="5"/>
        <end position="96"/>
    </location>
</feature>
<dbReference type="GO" id="GO:0046872">
    <property type="term" value="F:metal ion binding"/>
    <property type="evidence" value="ECO:0007669"/>
    <property type="project" value="UniProtKB-KW"/>
</dbReference>
<evidence type="ECO:0000313" key="10">
    <source>
        <dbReference type="EMBL" id="GET40967.1"/>
    </source>
</evidence>
<keyword evidence="5" id="KW-0249">Electron transport</keyword>
<dbReference type="PANTHER" id="PTHR43112">
    <property type="entry name" value="FERREDOXIN"/>
    <property type="match status" value="1"/>
</dbReference>
<dbReference type="InterPro" id="IPR001041">
    <property type="entry name" value="2Fe-2S_ferredoxin-type"/>
</dbReference>
<gene>
    <name evidence="10" type="ORF">MiSe_57790</name>
</gene>
<keyword evidence="3" id="KW-0001">2Fe-2S</keyword>
<dbReference type="AlphaFoldDB" id="A0AAV3XDH0"/>
<protein>
    <submittedName>
        <fullName evidence="10">Ferredoxin (2Fe-2S)</fullName>
    </submittedName>
</protein>
<dbReference type="Gene3D" id="3.10.20.30">
    <property type="match status" value="1"/>
</dbReference>
<dbReference type="PANTHER" id="PTHR43112:SF10">
    <property type="entry name" value="FERREDOXIN C 2, CHLOROPLASTIC"/>
    <property type="match status" value="1"/>
</dbReference>
<name>A0AAV3XDH0_9CYAN</name>
<organism evidence="10 11">
    <name type="scientific">Microseira wollei NIES-4236</name>
    <dbReference type="NCBI Taxonomy" id="2530354"/>
    <lineage>
        <taxon>Bacteria</taxon>
        <taxon>Bacillati</taxon>
        <taxon>Cyanobacteriota</taxon>
        <taxon>Cyanophyceae</taxon>
        <taxon>Oscillatoriophycideae</taxon>
        <taxon>Aerosakkonematales</taxon>
        <taxon>Aerosakkonemataceae</taxon>
        <taxon>Microseira</taxon>
    </lineage>
</organism>
<evidence type="ECO:0000313" key="11">
    <source>
        <dbReference type="Proteomes" id="UP001050975"/>
    </source>
</evidence>
<dbReference type="RefSeq" id="WP_226587197.1">
    <property type="nucleotide sequence ID" value="NZ_BLAY01000105.1"/>
</dbReference>
<evidence type="ECO:0000256" key="2">
    <source>
        <dbReference type="ARBA" id="ARBA00022448"/>
    </source>
</evidence>
<dbReference type="PROSITE" id="PS00197">
    <property type="entry name" value="2FE2S_FER_1"/>
    <property type="match status" value="1"/>
</dbReference>
<evidence type="ECO:0000256" key="6">
    <source>
        <dbReference type="ARBA" id="ARBA00023004"/>
    </source>
</evidence>
<evidence type="ECO:0000256" key="4">
    <source>
        <dbReference type="ARBA" id="ARBA00022723"/>
    </source>
</evidence>
<keyword evidence="6" id="KW-0408">Iron</keyword>
<dbReference type="GO" id="GO:0022900">
    <property type="term" value="P:electron transport chain"/>
    <property type="evidence" value="ECO:0007669"/>
    <property type="project" value="InterPro"/>
</dbReference>
<evidence type="ECO:0000259" key="9">
    <source>
        <dbReference type="PROSITE" id="PS51085"/>
    </source>
</evidence>